<gene>
    <name evidence="1" type="ORF">FB470_001192</name>
</gene>
<dbReference type="Proteomes" id="UP001229651">
    <property type="component" value="Unassembled WGS sequence"/>
</dbReference>
<accession>A0ABU0EQ69</accession>
<sequence>MAPGRCWVFVMLEVLWALEVLRGLEVCWGLEV</sequence>
<name>A0ABU0EQ69_9PSEU</name>
<dbReference type="EMBL" id="JAUSUT010000001">
    <property type="protein sequence ID" value="MDQ0377198.1"/>
    <property type="molecule type" value="Genomic_DNA"/>
</dbReference>
<protein>
    <submittedName>
        <fullName evidence="1">Uncharacterized protein</fullName>
    </submittedName>
</protein>
<evidence type="ECO:0000313" key="1">
    <source>
        <dbReference type="EMBL" id="MDQ0377198.1"/>
    </source>
</evidence>
<comment type="caution">
    <text evidence="1">The sequence shown here is derived from an EMBL/GenBank/DDBJ whole genome shotgun (WGS) entry which is preliminary data.</text>
</comment>
<proteinExistence type="predicted"/>
<organism evidence="1 2">
    <name type="scientific">Amycolatopsis thermophila</name>
    <dbReference type="NCBI Taxonomy" id="206084"/>
    <lineage>
        <taxon>Bacteria</taxon>
        <taxon>Bacillati</taxon>
        <taxon>Actinomycetota</taxon>
        <taxon>Actinomycetes</taxon>
        <taxon>Pseudonocardiales</taxon>
        <taxon>Pseudonocardiaceae</taxon>
        <taxon>Amycolatopsis</taxon>
    </lineage>
</organism>
<keyword evidence="2" id="KW-1185">Reference proteome</keyword>
<evidence type="ECO:0000313" key="2">
    <source>
        <dbReference type="Proteomes" id="UP001229651"/>
    </source>
</evidence>
<reference evidence="1 2" key="1">
    <citation type="submission" date="2023-07" db="EMBL/GenBank/DDBJ databases">
        <title>Sequencing the genomes of 1000 actinobacteria strains.</title>
        <authorList>
            <person name="Klenk H.-P."/>
        </authorList>
    </citation>
    <scope>NUCLEOTIDE SEQUENCE [LARGE SCALE GENOMIC DNA]</scope>
    <source>
        <strain evidence="1 2">DSM 45805</strain>
    </source>
</reference>